<dbReference type="EMBL" id="LXQA011198290">
    <property type="protein sequence ID" value="MCI88637.1"/>
    <property type="molecule type" value="Genomic_DNA"/>
</dbReference>
<reference evidence="2 3" key="1">
    <citation type="journal article" date="2018" name="Front. Plant Sci.">
        <title>Red Clover (Trifolium pratense) and Zigzag Clover (T. medium) - A Picture of Genomic Similarities and Differences.</title>
        <authorList>
            <person name="Dluhosova J."/>
            <person name="Istvanek J."/>
            <person name="Nedelnik J."/>
            <person name="Repkova J."/>
        </authorList>
    </citation>
    <scope>NUCLEOTIDE SEQUENCE [LARGE SCALE GENOMIC DNA]</scope>
    <source>
        <strain evidence="3">cv. 10/8</strain>
        <tissue evidence="2">Leaf</tissue>
    </source>
</reference>
<dbReference type="AlphaFoldDB" id="A0A392VL71"/>
<keyword evidence="3" id="KW-1185">Reference proteome</keyword>
<proteinExistence type="predicted"/>
<comment type="caution">
    <text evidence="2">The sequence shown here is derived from an EMBL/GenBank/DDBJ whole genome shotgun (WGS) entry which is preliminary data.</text>
</comment>
<name>A0A392VL71_9FABA</name>
<feature type="compositionally biased region" description="Basic residues" evidence="1">
    <location>
        <begin position="16"/>
        <end position="29"/>
    </location>
</feature>
<evidence type="ECO:0000256" key="1">
    <source>
        <dbReference type="SAM" id="MobiDB-lite"/>
    </source>
</evidence>
<sequence length="29" mass="3225">MGQKQVPGAESCAVHRNFRATRSKLRPAQ</sequence>
<accession>A0A392VL71</accession>
<protein>
    <submittedName>
        <fullName evidence="2">Uncharacterized protein</fullName>
    </submittedName>
</protein>
<feature type="non-terminal residue" evidence="2">
    <location>
        <position position="29"/>
    </location>
</feature>
<organism evidence="2 3">
    <name type="scientific">Trifolium medium</name>
    <dbReference type="NCBI Taxonomy" id="97028"/>
    <lineage>
        <taxon>Eukaryota</taxon>
        <taxon>Viridiplantae</taxon>
        <taxon>Streptophyta</taxon>
        <taxon>Embryophyta</taxon>
        <taxon>Tracheophyta</taxon>
        <taxon>Spermatophyta</taxon>
        <taxon>Magnoliopsida</taxon>
        <taxon>eudicotyledons</taxon>
        <taxon>Gunneridae</taxon>
        <taxon>Pentapetalae</taxon>
        <taxon>rosids</taxon>
        <taxon>fabids</taxon>
        <taxon>Fabales</taxon>
        <taxon>Fabaceae</taxon>
        <taxon>Papilionoideae</taxon>
        <taxon>50 kb inversion clade</taxon>
        <taxon>NPAAA clade</taxon>
        <taxon>Hologalegina</taxon>
        <taxon>IRL clade</taxon>
        <taxon>Trifolieae</taxon>
        <taxon>Trifolium</taxon>
    </lineage>
</organism>
<evidence type="ECO:0000313" key="3">
    <source>
        <dbReference type="Proteomes" id="UP000265520"/>
    </source>
</evidence>
<evidence type="ECO:0000313" key="2">
    <source>
        <dbReference type="EMBL" id="MCI88637.1"/>
    </source>
</evidence>
<dbReference type="Proteomes" id="UP000265520">
    <property type="component" value="Unassembled WGS sequence"/>
</dbReference>
<feature type="region of interest" description="Disordered" evidence="1">
    <location>
        <begin position="1"/>
        <end position="29"/>
    </location>
</feature>